<protein>
    <submittedName>
        <fullName evidence="1">Uncharacterized protein</fullName>
    </submittedName>
</protein>
<organism evidence="1">
    <name type="scientific">Anguilla anguilla</name>
    <name type="common">European freshwater eel</name>
    <name type="synonym">Muraena anguilla</name>
    <dbReference type="NCBI Taxonomy" id="7936"/>
    <lineage>
        <taxon>Eukaryota</taxon>
        <taxon>Metazoa</taxon>
        <taxon>Chordata</taxon>
        <taxon>Craniata</taxon>
        <taxon>Vertebrata</taxon>
        <taxon>Euteleostomi</taxon>
        <taxon>Actinopterygii</taxon>
        <taxon>Neopterygii</taxon>
        <taxon>Teleostei</taxon>
        <taxon>Anguilliformes</taxon>
        <taxon>Anguillidae</taxon>
        <taxon>Anguilla</taxon>
    </lineage>
</organism>
<dbReference type="AlphaFoldDB" id="A0A0E9Q3R3"/>
<proteinExistence type="predicted"/>
<evidence type="ECO:0000313" key="1">
    <source>
        <dbReference type="EMBL" id="JAH11531.1"/>
    </source>
</evidence>
<sequence length="39" mass="4563">MKCDISRTRRCVLWVWGKLWSYAVNGTHLQKPCLIELAS</sequence>
<reference evidence="1" key="2">
    <citation type="journal article" date="2015" name="Fish Shellfish Immunol.">
        <title>Early steps in the European eel (Anguilla anguilla)-Vibrio vulnificus interaction in the gills: Role of the RtxA13 toxin.</title>
        <authorList>
            <person name="Callol A."/>
            <person name="Pajuelo D."/>
            <person name="Ebbesson L."/>
            <person name="Teles M."/>
            <person name="MacKenzie S."/>
            <person name="Amaro C."/>
        </authorList>
    </citation>
    <scope>NUCLEOTIDE SEQUENCE</scope>
</reference>
<accession>A0A0E9Q3R3</accession>
<name>A0A0E9Q3R3_ANGAN</name>
<reference evidence="1" key="1">
    <citation type="submission" date="2014-11" db="EMBL/GenBank/DDBJ databases">
        <authorList>
            <person name="Amaro Gonzalez C."/>
        </authorList>
    </citation>
    <scope>NUCLEOTIDE SEQUENCE</scope>
</reference>
<dbReference type="EMBL" id="GBXM01097046">
    <property type="protein sequence ID" value="JAH11531.1"/>
    <property type="molecule type" value="Transcribed_RNA"/>
</dbReference>